<evidence type="ECO:0000256" key="4">
    <source>
        <dbReference type="ARBA" id="ARBA00038168"/>
    </source>
</evidence>
<evidence type="ECO:0000256" key="5">
    <source>
        <dbReference type="RuleBase" id="RU362121"/>
    </source>
</evidence>
<evidence type="ECO:0000256" key="1">
    <source>
        <dbReference type="ARBA" id="ARBA00022617"/>
    </source>
</evidence>
<dbReference type="PRINTS" id="PR00363">
    <property type="entry name" value="CYTOCHROMEB5"/>
</dbReference>
<dbReference type="GO" id="GO:0020037">
    <property type="term" value="F:heme binding"/>
    <property type="evidence" value="ECO:0007669"/>
    <property type="project" value="UniProtKB-UniRule"/>
</dbReference>
<comment type="caution">
    <text evidence="7">The sequence shown here is derived from an EMBL/GenBank/DDBJ whole genome shotgun (WGS) entry which is preliminary data.</text>
</comment>
<keyword evidence="1 5" id="KW-0349">Heme</keyword>
<evidence type="ECO:0000313" key="8">
    <source>
        <dbReference type="Proteomes" id="UP000722485"/>
    </source>
</evidence>
<dbReference type="GO" id="GO:0016020">
    <property type="term" value="C:membrane"/>
    <property type="evidence" value="ECO:0007669"/>
    <property type="project" value="TreeGrafter"/>
</dbReference>
<dbReference type="PROSITE" id="PS50255">
    <property type="entry name" value="CYTOCHROME_B5_2"/>
    <property type="match status" value="1"/>
</dbReference>
<organism evidence="7 8">
    <name type="scientific">Cylindrodendrum hubeiense</name>
    <dbReference type="NCBI Taxonomy" id="595255"/>
    <lineage>
        <taxon>Eukaryota</taxon>
        <taxon>Fungi</taxon>
        <taxon>Dikarya</taxon>
        <taxon>Ascomycota</taxon>
        <taxon>Pezizomycotina</taxon>
        <taxon>Sordariomycetes</taxon>
        <taxon>Hypocreomycetidae</taxon>
        <taxon>Hypocreales</taxon>
        <taxon>Nectriaceae</taxon>
        <taxon>Cylindrodendrum</taxon>
    </lineage>
</organism>
<reference evidence="7" key="1">
    <citation type="submission" date="2020-03" db="EMBL/GenBank/DDBJ databases">
        <title>Draft Genome Sequence of Cylindrodendrum hubeiense.</title>
        <authorList>
            <person name="Buettner E."/>
            <person name="Kellner H."/>
        </authorList>
    </citation>
    <scope>NUCLEOTIDE SEQUENCE</scope>
    <source>
        <strain evidence="7">IHI 201604</strain>
    </source>
</reference>
<dbReference type="Gene3D" id="3.10.120.10">
    <property type="entry name" value="Cytochrome b5-like heme/steroid binding domain"/>
    <property type="match status" value="1"/>
</dbReference>
<sequence length="185" mass="19940">MSKLFTLEDVAKQSTEKGGLIIVDKVVYDITDYMSKHPGGDDILIEVLGQDASEGFHEVGHSAEAMEELKGLKVGELDPTPLVATKDLSQKASVSVAQLSVIAESMIYHSGRIARGQGKLQNPAHTRISGVLRRTPGSRGNALMQSARSSPAQSSKFVRDVAARIAETCMRDPKPILMPRIGMGR</sequence>
<dbReference type="InterPro" id="IPR018506">
    <property type="entry name" value="Cyt_B5_heme-BS"/>
</dbReference>
<evidence type="ECO:0000313" key="7">
    <source>
        <dbReference type="EMBL" id="KAF7551761.1"/>
    </source>
</evidence>
<dbReference type="InterPro" id="IPR001199">
    <property type="entry name" value="Cyt_B5-like_heme/steroid-bd"/>
</dbReference>
<keyword evidence="3 5" id="KW-0408">Iron</keyword>
<dbReference type="Proteomes" id="UP000722485">
    <property type="component" value="Unassembled WGS sequence"/>
</dbReference>
<dbReference type="GO" id="GO:0046872">
    <property type="term" value="F:metal ion binding"/>
    <property type="evidence" value="ECO:0007669"/>
    <property type="project" value="UniProtKB-UniRule"/>
</dbReference>
<keyword evidence="8" id="KW-1185">Reference proteome</keyword>
<dbReference type="PANTHER" id="PTHR19359">
    <property type="entry name" value="CYTOCHROME B5"/>
    <property type="match status" value="1"/>
</dbReference>
<keyword evidence="2 5" id="KW-0479">Metal-binding</keyword>
<evidence type="ECO:0000256" key="2">
    <source>
        <dbReference type="ARBA" id="ARBA00022723"/>
    </source>
</evidence>
<dbReference type="SUPFAM" id="SSF55856">
    <property type="entry name" value="Cytochrome b5-like heme/steroid binding domain"/>
    <property type="match status" value="1"/>
</dbReference>
<protein>
    <recommendedName>
        <fullName evidence="6">Cytochrome b5 heme-binding domain-containing protein</fullName>
    </recommendedName>
</protein>
<dbReference type="OrthoDB" id="260519at2759"/>
<dbReference type="Pfam" id="PF00173">
    <property type="entry name" value="Cyt-b5"/>
    <property type="match status" value="1"/>
</dbReference>
<dbReference type="AlphaFoldDB" id="A0A9P5HIF8"/>
<dbReference type="SMART" id="SM01117">
    <property type="entry name" value="Cyt-b5"/>
    <property type="match status" value="1"/>
</dbReference>
<proteinExistence type="inferred from homology"/>
<dbReference type="InterPro" id="IPR036400">
    <property type="entry name" value="Cyt_B5-like_heme/steroid_sf"/>
</dbReference>
<accession>A0A9P5HIF8</accession>
<evidence type="ECO:0000256" key="3">
    <source>
        <dbReference type="ARBA" id="ARBA00023004"/>
    </source>
</evidence>
<dbReference type="PROSITE" id="PS00191">
    <property type="entry name" value="CYTOCHROME_B5_1"/>
    <property type="match status" value="1"/>
</dbReference>
<comment type="similarity">
    <text evidence="4 5">Belongs to the cytochrome b5 family.</text>
</comment>
<evidence type="ECO:0000259" key="6">
    <source>
        <dbReference type="PROSITE" id="PS50255"/>
    </source>
</evidence>
<dbReference type="PANTHER" id="PTHR19359:SF14">
    <property type="entry name" value="CYTOCHROME B5 A"/>
    <property type="match status" value="1"/>
</dbReference>
<dbReference type="InterPro" id="IPR050668">
    <property type="entry name" value="Cytochrome_b5"/>
</dbReference>
<dbReference type="EMBL" id="JAANBB010000072">
    <property type="protein sequence ID" value="KAF7551761.1"/>
    <property type="molecule type" value="Genomic_DNA"/>
</dbReference>
<gene>
    <name evidence="7" type="ORF">G7Z17_g4781</name>
</gene>
<feature type="domain" description="Cytochrome b5 heme-binding" evidence="6">
    <location>
        <begin position="2"/>
        <end position="78"/>
    </location>
</feature>
<name>A0A9P5HIF8_9HYPO</name>